<feature type="compositionally biased region" description="Basic and acidic residues" evidence="1">
    <location>
        <begin position="467"/>
        <end position="477"/>
    </location>
</feature>
<reference evidence="2 3" key="1">
    <citation type="journal article" date="2015" name="Environ. Microbiol.">
        <title>Genome analyses suggest the presence of polyploidy and recent human-driven expansions in eight global populations of the honeybee pathogen Nosema ceranae.</title>
        <authorList>
            <person name="Pelin A."/>
            <person name="Selman M."/>
            <person name="Aris-Brosou S."/>
            <person name="Farinelli L."/>
            <person name="Corradi N."/>
        </authorList>
    </citation>
    <scope>NUCLEOTIDE SEQUENCE [LARGE SCALE GENOMIC DNA]</scope>
    <source>
        <strain evidence="2 3">PA08 1199</strain>
    </source>
</reference>
<dbReference type="VEuPathDB" id="MicrosporidiaDB:AAJ76_3900010961"/>
<dbReference type="RefSeq" id="XP_024330652.1">
    <property type="nucleotide sequence ID" value="XM_024475420.1"/>
</dbReference>
<comment type="caution">
    <text evidence="2">The sequence shown here is derived from an EMBL/GenBank/DDBJ whole genome shotgun (WGS) entry which is preliminary data.</text>
</comment>
<feature type="compositionally biased region" description="Basic and acidic residues" evidence="1">
    <location>
        <begin position="484"/>
        <end position="496"/>
    </location>
</feature>
<evidence type="ECO:0000256" key="1">
    <source>
        <dbReference type="SAM" id="MobiDB-lite"/>
    </source>
</evidence>
<feature type="compositionally biased region" description="Basic and acidic residues" evidence="1">
    <location>
        <begin position="553"/>
        <end position="565"/>
    </location>
</feature>
<evidence type="ECO:0000313" key="3">
    <source>
        <dbReference type="Proteomes" id="UP000034350"/>
    </source>
</evidence>
<organism evidence="2 3">
    <name type="scientific">Vairimorpha ceranae</name>
    <dbReference type="NCBI Taxonomy" id="40302"/>
    <lineage>
        <taxon>Eukaryota</taxon>
        <taxon>Fungi</taxon>
        <taxon>Fungi incertae sedis</taxon>
        <taxon>Microsporidia</taxon>
        <taxon>Nosematidae</taxon>
        <taxon>Vairimorpha</taxon>
    </lineage>
</organism>
<feature type="compositionally biased region" description="Polar residues" evidence="1">
    <location>
        <begin position="456"/>
        <end position="466"/>
    </location>
</feature>
<protein>
    <submittedName>
        <fullName evidence="2">Uncharacterized protein</fullName>
    </submittedName>
</protein>
<dbReference type="GeneID" id="36320363"/>
<accession>A0A0F9WDP1</accession>
<dbReference type="EMBL" id="JPQZ01000039">
    <property type="protein sequence ID" value="KKO74910.1"/>
    <property type="molecule type" value="Genomic_DNA"/>
</dbReference>
<feature type="compositionally biased region" description="Acidic residues" evidence="1">
    <location>
        <begin position="543"/>
        <end position="552"/>
    </location>
</feature>
<feature type="region of interest" description="Disordered" evidence="1">
    <location>
        <begin position="443"/>
        <end position="573"/>
    </location>
</feature>
<feature type="compositionally biased region" description="Basic and acidic residues" evidence="1">
    <location>
        <begin position="517"/>
        <end position="526"/>
    </location>
</feature>
<dbReference type="AlphaFoldDB" id="A0A0F9WDP1"/>
<keyword evidence="3" id="KW-1185">Reference proteome</keyword>
<name>A0A0F9WDP1_9MICR</name>
<dbReference type="Proteomes" id="UP000034350">
    <property type="component" value="Unassembled WGS sequence"/>
</dbReference>
<gene>
    <name evidence="2" type="ORF">AAJ76_3900010961</name>
</gene>
<sequence>MFLNFLLPIACAMHNHSLFIGKKGNNYYTAYIGFRDVPKDNECCVISLTELDNTYDVDDVVILKNNKILPSPHLQWYFSLLRKEELKDLEKELSEFIPVTQEEELKENAFIDSKVFLKVDFSINSGKGYFISGLFSKDKRHVMDIFTTEKYFFTDGSQMCNSMFQYEARMQEKIVKIPTFHEQHLIVFDEINTIRNNCPFTKIFRNSIVDFDDPYNIYDSDVSVYGDTESCEGEILYIQKKDLSLQENNIEIPLAESSVEEKPSFSKQCSKEEIIPSSNDIELSFEENDLYKLCKSYIKVYETVDRLKNVVEIADVDENAVEIADVDRNAVEIADVDRNAVEIADVDKNAVEITSVDEIADVNKNVAEIEVDQVELIRPDAEDELIFNKLKSLGCELNEYFASKDEVKKDFRSIELGGVSILKSHELSPKKEEQDIHNSILDLNEPVKGPKEGEESAQSSSKVFETSNKRERKKEDIEGLGQKRTSDSESTHESEHLIQGTTSVVNETGEEASLNSKEADELRRQLQDLLQKGCKDSNAGVSEESDITDVEEKETSKAIAEDKSLTTEGSEAENEIVSISQETGEVLIFQNNVLDTSETNSILRVDPFFDEERSRVCELCKKKFEN</sequence>
<dbReference type="VEuPathDB" id="MicrosporidiaDB:NCER_102143"/>
<proteinExistence type="predicted"/>
<evidence type="ECO:0000313" key="2">
    <source>
        <dbReference type="EMBL" id="KKO74910.1"/>
    </source>
</evidence>